<evidence type="ECO:0000256" key="2">
    <source>
        <dbReference type="SAM" id="MobiDB-lite"/>
    </source>
</evidence>
<dbReference type="SUPFAM" id="SSF48350">
    <property type="entry name" value="GTPase activation domain, GAP"/>
    <property type="match status" value="1"/>
</dbReference>
<dbReference type="InterPro" id="IPR041852">
    <property type="entry name" value="ARHGAP6_RhoGAP"/>
</dbReference>
<reference evidence="4" key="2">
    <citation type="submission" date="2025-08" db="UniProtKB">
        <authorList>
            <consortium name="Ensembl"/>
        </authorList>
    </citation>
    <scope>IDENTIFICATION</scope>
</reference>
<dbReference type="PANTHER" id="PTHR12635:SF13">
    <property type="entry name" value="RHO GTPASE-ACTIVATING PROTEIN 6"/>
    <property type="match status" value="1"/>
</dbReference>
<evidence type="ECO:0000313" key="5">
    <source>
        <dbReference type="Proteomes" id="UP000008672"/>
    </source>
</evidence>
<name>M3XIM0_LATCH</name>
<dbReference type="RefSeq" id="XP_006000159.1">
    <property type="nucleotide sequence ID" value="XM_006000097.3"/>
</dbReference>
<proteinExistence type="predicted"/>
<dbReference type="EMBL" id="AFYH01107912">
    <property type="status" value="NOT_ANNOTATED_CDS"/>
    <property type="molecule type" value="Genomic_DNA"/>
</dbReference>
<dbReference type="STRING" id="7897.ENSLACP00000022576"/>
<dbReference type="EMBL" id="AFYH01107908">
    <property type="status" value="NOT_ANNOTATED_CDS"/>
    <property type="molecule type" value="Genomic_DNA"/>
</dbReference>
<dbReference type="Proteomes" id="UP000008672">
    <property type="component" value="Unassembled WGS sequence"/>
</dbReference>
<dbReference type="GeneID" id="102354250"/>
<feature type="compositionally biased region" description="Polar residues" evidence="2">
    <location>
        <begin position="143"/>
        <end position="157"/>
    </location>
</feature>
<gene>
    <name evidence="4" type="primary">ARHGAP36</name>
</gene>
<dbReference type="Bgee" id="ENSLACG00000022212">
    <property type="expression patterns" value="Expressed in pelvic fin and 2 other cell types or tissues"/>
</dbReference>
<dbReference type="PANTHER" id="PTHR12635">
    <property type="entry name" value="RHO-GTPASE-ACTIVATING PROTEIN 6 FAMILY MEMBER"/>
    <property type="match status" value="1"/>
</dbReference>
<dbReference type="FunCoup" id="M3XIM0">
    <property type="interactions" value="130"/>
</dbReference>
<dbReference type="InParanoid" id="M3XIM0"/>
<dbReference type="EMBL" id="AFYH01107906">
    <property type="status" value="NOT_ANNOTATED_CDS"/>
    <property type="molecule type" value="Genomic_DNA"/>
</dbReference>
<dbReference type="CTD" id="158763"/>
<organism evidence="4 5">
    <name type="scientific">Latimeria chalumnae</name>
    <name type="common">Coelacanth</name>
    <dbReference type="NCBI Taxonomy" id="7897"/>
    <lineage>
        <taxon>Eukaryota</taxon>
        <taxon>Metazoa</taxon>
        <taxon>Chordata</taxon>
        <taxon>Craniata</taxon>
        <taxon>Vertebrata</taxon>
        <taxon>Euteleostomi</taxon>
        <taxon>Coelacanthiformes</taxon>
        <taxon>Coelacanthidae</taxon>
        <taxon>Latimeria</taxon>
    </lineage>
</organism>
<evidence type="ECO:0000256" key="1">
    <source>
        <dbReference type="ARBA" id="ARBA00022468"/>
    </source>
</evidence>
<protein>
    <submittedName>
        <fullName evidence="4">Rho GTPase activating protein 36</fullName>
    </submittedName>
</protein>
<dbReference type="EMBL" id="AFYH01107914">
    <property type="status" value="NOT_ANNOTATED_CDS"/>
    <property type="molecule type" value="Genomic_DNA"/>
</dbReference>
<dbReference type="AlphaFoldDB" id="M3XIM0"/>
<keyword evidence="5" id="KW-1185">Reference proteome</keyword>
<keyword evidence="1" id="KW-0343">GTPase activation</keyword>
<reference evidence="4" key="3">
    <citation type="submission" date="2025-09" db="UniProtKB">
        <authorList>
            <consortium name="Ensembl"/>
        </authorList>
    </citation>
    <scope>IDENTIFICATION</scope>
</reference>
<dbReference type="HOGENOM" id="CLU_012874_1_0_1"/>
<dbReference type="GO" id="GO:0007165">
    <property type="term" value="P:signal transduction"/>
    <property type="evidence" value="ECO:0007669"/>
    <property type="project" value="InterPro"/>
</dbReference>
<dbReference type="Ensembl" id="ENSLACT00000025407.1">
    <property type="protein sequence ID" value="ENSLACP00000022576.1"/>
    <property type="gene ID" value="ENSLACG00000022212.1"/>
</dbReference>
<dbReference type="SMART" id="SM00324">
    <property type="entry name" value="RhoGAP"/>
    <property type="match status" value="1"/>
</dbReference>
<dbReference type="KEGG" id="lcm:102354250"/>
<dbReference type="EMBL" id="AFYH01107909">
    <property type="status" value="NOT_ANNOTATED_CDS"/>
    <property type="molecule type" value="Genomic_DNA"/>
</dbReference>
<reference evidence="5" key="1">
    <citation type="submission" date="2011-08" db="EMBL/GenBank/DDBJ databases">
        <title>The draft genome of Latimeria chalumnae.</title>
        <authorList>
            <person name="Di Palma F."/>
            <person name="Alfoldi J."/>
            <person name="Johnson J."/>
            <person name="Berlin A."/>
            <person name="Gnerre S."/>
            <person name="Jaffe D."/>
            <person name="MacCallum I."/>
            <person name="Young S."/>
            <person name="Walker B.J."/>
            <person name="Lander E."/>
            <person name="Lindblad-Toh K."/>
        </authorList>
    </citation>
    <scope>NUCLEOTIDE SEQUENCE [LARGE SCALE GENOMIC DNA]</scope>
    <source>
        <strain evidence="5">Wild caught</strain>
    </source>
</reference>
<evidence type="ECO:0000313" key="4">
    <source>
        <dbReference type="Ensembl" id="ENSLACP00000022576.1"/>
    </source>
</evidence>
<dbReference type="InterPro" id="IPR037863">
    <property type="entry name" value="RHOGAP6/36"/>
</dbReference>
<dbReference type="Gene3D" id="1.10.555.10">
    <property type="entry name" value="Rho GTPase activation protein"/>
    <property type="match status" value="1"/>
</dbReference>
<dbReference type="GO" id="GO:0005096">
    <property type="term" value="F:GTPase activator activity"/>
    <property type="evidence" value="ECO:0007669"/>
    <property type="project" value="UniProtKB-KW"/>
</dbReference>
<dbReference type="GO" id="GO:0005856">
    <property type="term" value="C:cytoskeleton"/>
    <property type="evidence" value="ECO:0007669"/>
    <property type="project" value="UniProtKB-ARBA"/>
</dbReference>
<dbReference type="InterPro" id="IPR000198">
    <property type="entry name" value="RhoGAP_dom"/>
</dbReference>
<accession>M3XIM0</accession>
<dbReference type="InterPro" id="IPR008936">
    <property type="entry name" value="Rho_GTPase_activation_prot"/>
</dbReference>
<dbReference type="EMBL" id="AFYH01107907">
    <property type="status" value="NOT_ANNOTATED_CDS"/>
    <property type="molecule type" value="Genomic_DNA"/>
</dbReference>
<dbReference type="Pfam" id="PF00620">
    <property type="entry name" value="RhoGAP"/>
    <property type="match status" value="1"/>
</dbReference>
<dbReference type="CDD" id="cd04376">
    <property type="entry name" value="RhoGAP_ARHGAP6"/>
    <property type="match status" value="1"/>
</dbReference>
<dbReference type="EMBL" id="AFYH01107913">
    <property type="status" value="NOT_ANNOTATED_CDS"/>
    <property type="molecule type" value="Genomic_DNA"/>
</dbReference>
<dbReference type="PROSITE" id="PS50238">
    <property type="entry name" value="RHOGAP"/>
    <property type="match status" value="1"/>
</dbReference>
<dbReference type="OrthoDB" id="10024839at2759"/>
<dbReference type="EMBL" id="AFYH01107910">
    <property type="status" value="NOT_ANNOTATED_CDS"/>
    <property type="molecule type" value="Genomic_DNA"/>
</dbReference>
<evidence type="ECO:0000259" key="3">
    <source>
        <dbReference type="PROSITE" id="PS50238"/>
    </source>
</evidence>
<dbReference type="GeneTree" id="ENSGT00940000153904"/>
<dbReference type="EMBL" id="AFYH01107915">
    <property type="status" value="NOT_ANNOTATED_CDS"/>
    <property type="molecule type" value="Genomic_DNA"/>
</dbReference>
<feature type="region of interest" description="Disordered" evidence="2">
    <location>
        <begin position="137"/>
        <end position="159"/>
    </location>
</feature>
<dbReference type="EMBL" id="AFYH01107911">
    <property type="status" value="NOT_ANNOTATED_CDS"/>
    <property type="molecule type" value="Genomic_DNA"/>
</dbReference>
<dbReference type="GO" id="GO:1902533">
    <property type="term" value="P:positive regulation of intracellular signal transduction"/>
    <property type="evidence" value="ECO:0007669"/>
    <property type="project" value="UniProtKB-ARBA"/>
</dbReference>
<feature type="domain" description="Rho-GAP" evidence="3">
    <location>
        <begin position="218"/>
        <end position="412"/>
    </location>
</feature>
<feature type="region of interest" description="Disordered" evidence="2">
    <location>
        <begin position="655"/>
        <end position="679"/>
    </location>
</feature>
<dbReference type="eggNOG" id="KOG2710">
    <property type="taxonomic scope" value="Eukaryota"/>
</dbReference>
<feature type="compositionally biased region" description="Polar residues" evidence="2">
    <location>
        <begin position="665"/>
        <end position="678"/>
    </location>
</feature>
<dbReference type="FunFam" id="1.10.555.10:FF:000017">
    <property type="entry name" value="Rho GTPase activating protein 6"/>
    <property type="match status" value="1"/>
</dbReference>
<sequence>MAKQQKVEEKELADNQFYYVGDVTWTTMFGQCVKIQPSPIQCLSELERTRLRQVAFYHLQDRNLDCRIIIPKVSSKRRKSLRRRLERKDKECSPKAFGIPLSKVIANDRAHKQKQDAVKESRRDCLDLEASILHFRAQKENRPPSTSNTPVGSSLQFPSEPLSPTFLDNLHRAHRRGGMSVDSIVDLDDNPSRLLEALQLSHPNELESKRVTERNSKLSLNPIYRQVPRIVDRCCHHIEMYGLQTVGIFRVGSSVKRVRQLHEDFDQGIDVILDEEHSVHDVAALLKEFFRDMPDPLLPKELYPAFLSTASMDYKDQISVLQLLIFLLPPCNCDTLNCLLQLLDKVASYAQDSIGPDREELPGNKMTAFNLATIFGPNLLQKDLNPQSYGVEDSAAIIAVVLRLLEDHETLFTVSPELQNEVLMSLVQTDPDVIDHLLRRKSCKHWDSNQTPETRSLEGQQNTFKSSFDSCTLSSGDLSPSEESSTSLKQGSLLFGHLRCSQGDDGDMPSYQKASSSEMSCPRSFCHRQESRSCEDLSLKNSSFILKSEEVSTAFKNVPIKTLEKTTHPPQFKNLHFEPQGHKAPDTADSTMIDCDKLPAGRSQELITITDSVAERRVQSNGKDTSSCRSSSLLPVHEASCGTATDIDNIQWDEPSRNGEPIQWVRTNPTSTEQTGSTHIDFGDFFDGESSGFYKETVV</sequence>